<evidence type="ECO:0000313" key="3">
    <source>
        <dbReference type="Proteomes" id="UP000179467"/>
    </source>
</evidence>
<name>A0A1S1HDN2_9SPHN</name>
<sequence>MHLRIPIAALLAFAGGAAVAQTAPAPQTAAEKAADAQEVPVTRGLNAREDSQASAQQAASEAVQAQYEADMAAYRTSVQAHAQAVAQDEARFARQQRAYADAMAAWREQKRDCDHGVLKACKKPTPNPSDFY</sequence>
<reference evidence="2 3" key="1">
    <citation type="submission" date="2016-09" db="EMBL/GenBank/DDBJ databases">
        <title>Metabolic pathway, cell adaptation mechanisms and a novel monoxygenase revealed through proteogenomic-transcription analysis of a Sphingomonas haloaromaticamans strain degrading the fungicide ortho-phenylphenol.</title>
        <authorList>
            <person name="Perruchon C."/>
            <person name="Papadopoulou E.S."/>
            <person name="Rousidou C."/>
            <person name="Vasileiadis S."/>
            <person name="Tanou G."/>
            <person name="Amoutzias G."/>
            <person name="Molassiotis A."/>
            <person name="Karpouzas D.G."/>
        </authorList>
    </citation>
    <scope>NUCLEOTIDE SEQUENCE [LARGE SCALE GENOMIC DNA]</scope>
    <source>
        <strain evidence="2 3">P3</strain>
    </source>
</reference>
<accession>A0A1S1HDN2</accession>
<dbReference type="OrthoDB" id="7584037at2"/>
<feature type="chain" id="PRO_5010362649" evidence="1">
    <location>
        <begin position="21"/>
        <end position="132"/>
    </location>
</feature>
<evidence type="ECO:0000256" key="1">
    <source>
        <dbReference type="SAM" id="SignalP"/>
    </source>
</evidence>
<proteinExistence type="predicted"/>
<protein>
    <submittedName>
        <fullName evidence="2">Uncharacterized protein</fullName>
    </submittedName>
</protein>
<organism evidence="2 3">
    <name type="scientific">Edaphosphingomonas haloaromaticamans</name>
    <dbReference type="NCBI Taxonomy" id="653954"/>
    <lineage>
        <taxon>Bacteria</taxon>
        <taxon>Pseudomonadati</taxon>
        <taxon>Pseudomonadota</taxon>
        <taxon>Alphaproteobacteria</taxon>
        <taxon>Sphingomonadales</taxon>
        <taxon>Rhizorhabdaceae</taxon>
        <taxon>Edaphosphingomonas</taxon>
    </lineage>
</organism>
<comment type="caution">
    <text evidence="2">The sequence shown here is derived from an EMBL/GenBank/DDBJ whole genome shotgun (WGS) entry which is preliminary data.</text>
</comment>
<dbReference type="Proteomes" id="UP000179467">
    <property type="component" value="Unassembled WGS sequence"/>
</dbReference>
<dbReference type="EMBL" id="MIPT01000001">
    <property type="protein sequence ID" value="OHT20349.1"/>
    <property type="molecule type" value="Genomic_DNA"/>
</dbReference>
<keyword evidence="1" id="KW-0732">Signal</keyword>
<keyword evidence="3" id="KW-1185">Reference proteome</keyword>
<dbReference type="AlphaFoldDB" id="A0A1S1HDN2"/>
<gene>
    <name evidence="2" type="ORF">BHE75_02347</name>
</gene>
<evidence type="ECO:0000313" key="2">
    <source>
        <dbReference type="EMBL" id="OHT20349.1"/>
    </source>
</evidence>
<feature type="signal peptide" evidence="1">
    <location>
        <begin position="1"/>
        <end position="20"/>
    </location>
</feature>
<dbReference type="RefSeq" id="WP_070933946.1">
    <property type="nucleotide sequence ID" value="NZ_MIPT01000001.1"/>
</dbReference>